<feature type="signal peptide" evidence="2">
    <location>
        <begin position="1"/>
        <end position="19"/>
    </location>
</feature>
<reference evidence="4" key="2">
    <citation type="submission" date="2021-11" db="EMBL/GenBank/DDBJ databases">
        <authorList>
            <consortium name="Genoscope - CEA"/>
            <person name="William W."/>
        </authorList>
    </citation>
    <scope>NUCLEOTIDE SEQUENCE</scope>
</reference>
<feature type="region of interest" description="Disordered" evidence="1">
    <location>
        <begin position="486"/>
        <end position="540"/>
    </location>
</feature>
<feature type="chain" id="PRO_5036212347" description="Hexosyltransferase" evidence="2">
    <location>
        <begin position="20"/>
        <end position="540"/>
    </location>
</feature>
<organism evidence="3">
    <name type="scientific">Pelagomonas calceolata</name>
    <dbReference type="NCBI Taxonomy" id="35677"/>
    <lineage>
        <taxon>Eukaryota</taxon>
        <taxon>Sar</taxon>
        <taxon>Stramenopiles</taxon>
        <taxon>Ochrophyta</taxon>
        <taxon>Pelagophyceae</taxon>
        <taxon>Pelagomonadales</taxon>
        <taxon>Pelagomonadaceae</taxon>
        <taxon>Pelagomonas</taxon>
    </lineage>
</organism>
<accession>A0A7S4A763</accession>
<proteinExistence type="predicted"/>
<evidence type="ECO:0000313" key="5">
    <source>
        <dbReference type="Proteomes" id="UP000789595"/>
    </source>
</evidence>
<dbReference type="EMBL" id="CAKKNE010000003">
    <property type="protein sequence ID" value="CAH0372614.1"/>
    <property type="molecule type" value="Genomic_DNA"/>
</dbReference>
<sequence>MAWRRCAAALALICSSAHQAPQREPPELLLALGITCAPDNQAYRDAARLHVAPVAGKEHVALRFVLGAEATRAPAIRQENATRGDLLGVACPEGGGPFKQAVLACKVRAWYSAALRDLPPALWYGKLEDDHWVAIGSLAFDLRNLAGRARAEYVAYGSLAWLQYDAVRFWNRTFDVATPALVARFGSVEMIQTKHFWKRMDGGCYRGPNLAFPHGRLLNASYLGALEIHFSKKNCIYQRSIEAAPTIFPFLVSGEILSAPLAKAVAACRYATDFVKRHVEAVAAAPVLATREALRHKAAFAPGGDALSGHFWRRCLAPGARLLLAVLPFRRAHNGPLSTSRNSAPPTTESILIHPLKFHSAAARAWFERAAVVSTGRVTTPRPPLLFEYRSPRDGSPATLRHASPRAALANVRQIVHEDSLNTVVQRRQAIAAAVRFALRLPDAVPDVEREFLASMVDGGGDSDGDATADIGSFLRRFEAEAVASREPDPPFSFSRSSTGAIPLRDLRPPPPDSEWLAFMAPDRPGSPPPAWWSRAPPMW</sequence>
<evidence type="ECO:0000256" key="2">
    <source>
        <dbReference type="SAM" id="SignalP"/>
    </source>
</evidence>
<gene>
    <name evidence="3" type="ORF">PCAL00307_LOCUS21395</name>
    <name evidence="4" type="ORF">PECAL_3P26230</name>
</gene>
<name>A0A7S4A763_9STRA</name>
<dbReference type="Proteomes" id="UP000789595">
    <property type="component" value="Unassembled WGS sequence"/>
</dbReference>
<protein>
    <recommendedName>
        <fullName evidence="6">Hexosyltransferase</fullName>
    </recommendedName>
</protein>
<evidence type="ECO:0000313" key="4">
    <source>
        <dbReference type="EMBL" id="CAH0372614.1"/>
    </source>
</evidence>
<keyword evidence="2" id="KW-0732">Signal</keyword>
<evidence type="ECO:0000313" key="3">
    <source>
        <dbReference type="EMBL" id="CAE0705945.1"/>
    </source>
</evidence>
<reference evidence="3" key="1">
    <citation type="submission" date="2021-01" db="EMBL/GenBank/DDBJ databases">
        <authorList>
            <person name="Corre E."/>
            <person name="Pelletier E."/>
            <person name="Niang G."/>
            <person name="Scheremetjew M."/>
            <person name="Finn R."/>
            <person name="Kale V."/>
            <person name="Holt S."/>
            <person name="Cochrane G."/>
            <person name="Meng A."/>
            <person name="Brown T."/>
            <person name="Cohen L."/>
        </authorList>
    </citation>
    <scope>NUCLEOTIDE SEQUENCE</scope>
    <source>
        <strain evidence="3">CCMP1756</strain>
    </source>
</reference>
<dbReference type="EMBL" id="HBIW01024795">
    <property type="protein sequence ID" value="CAE0705945.1"/>
    <property type="molecule type" value="Transcribed_RNA"/>
</dbReference>
<evidence type="ECO:0000256" key="1">
    <source>
        <dbReference type="SAM" id="MobiDB-lite"/>
    </source>
</evidence>
<keyword evidence="5" id="KW-1185">Reference proteome</keyword>
<evidence type="ECO:0008006" key="6">
    <source>
        <dbReference type="Google" id="ProtNLM"/>
    </source>
</evidence>
<dbReference type="AlphaFoldDB" id="A0A7S4A763"/>